<keyword evidence="3" id="KW-1185">Reference proteome</keyword>
<feature type="chain" id="PRO_5026031634" description="Extracellular membrane protein CFEM domain-containing protein" evidence="1">
    <location>
        <begin position="17"/>
        <end position="91"/>
    </location>
</feature>
<dbReference type="EMBL" id="CP051142">
    <property type="protein sequence ID" value="QIX01257.1"/>
    <property type="molecule type" value="Genomic_DNA"/>
</dbReference>
<proteinExistence type="predicted"/>
<evidence type="ECO:0000313" key="3">
    <source>
        <dbReference type="Proteomes" id="UP000503462"/>
    </source>
</evidence>
<organism evidence="2 3">
    <name type="scientific">Peltaster fructicola</name>
    <dbReference type="NCBI Taxonomy" id="286661"/>
    <lineage>
        <taxon>Eukaryota</taxon>
        <taxon>Fungi</taxon>
        <taxon>Dikarya</taxon>
        <taxon>Ascomycota</taxon>
        <taxon>Pezizomycotina</taxon>
        <taxon>Dothideomycetes</taxon>
        <taxon>Dothideomycetes incertae sedis</taxon>
        <taxon>Peltaster</taxon>
    </lineage>
</organism>
<protein>
    <recommendedName>
        <fullName evidence="4">Extracellular membrane protein CFEM domain-containing protein</fullName>
    </recommendedName>
</protein>
<reference evidence="2 3" key="1">
    <citation type="journal article" date="2016" name="Sci. Rep.">
        <title>Peltaster fructicola genome reveals evolution from an invasive phytopathogen to an ectophytic parasite.</title>
        <authorList>
            <person name="Xu C."/>
            <person name="Chen H."/>
            <person name="Gleason M.L."/>
            <person name="Xu J.R."/>
            <person name="Liu H."/>
            <person name="Zhang R."/>
            <person name="Sun G."/>
        </authorList>
    </citation>
    <scope>NUCLEOTIDE SEQUENCE [LARGE SCALE GENOMIC DNA]</scope>
    <source>
        <strain evidence="2 3">LNHT1506</strain>
    </source>
</reference>
<dbReference type="AlphaFoldDB" id="A0A6H0Y2M9"/>
<feature type="signal peptide" evidence="1">
    <location>
        <begin position="1"/>
        <end position="16"/>
    </location>
</feature>
<keyword evidence="1" id="KW-0732">Signal</keyword>
<evidence type="ECO:0000313" key="2">
    <source>
        <dbReference type="EMBL" id="QIX01257.1"/>
    </source>
</evidence>
<evidence type="ECO:0000256" key="1">
    <source>
        <dbReference type="SAM" id="SignalP"/>
    </source>
</evidence>
<dbReference type="Proteomes" id="UP000503462">
    <property type="component" value="Chromosome 4"/>
</dbReference>
<sequence>MQIQALLLSLASVVIAVPAPAPVAEPQFSLCFDDGDCLFSGGGKLKCSNGQCVTPPAGSPEAALASALAGLGAGILPSGLPTSFGKRETEQ</sequence>
<evidence type="ECO:0008006" key="4">
    <source>
        <dbReference type="Google" id="ProtNLM"/>
    </source>
</evidence>
<name>A0A6H0Y2M9_9PEZI</name>
<accession>A0A6H0Y2M9</accession>
<gene>
    <name evidence="2" type="ORF">AMS68_006774</name>
</gene>